<organism evidence="15">
    <name type="scientific">Phallusia mammillata</name>
    <dbReference type="NCBI Taxonomy" id="59560"/>
    <lineage>
        <taxon>Eukaryota</taxon>
        <taxon>Metazoa</taxon>
        <taxon>Chordata</taxon>
        <taxon>Tunicata</taxon>
        <taxon>Ascidiacea</taxon>
        <taxon>Phlebobranchia</taxon>
        <taxon>Ascidiidae</taxon>
        <taxon>Phallusia</taxon>
    </lineage>
</organism>
<evidence type="ECO:0000256" key="3">
    <source>
        <dbReference type="ARBA" id="ARBA00004991"/>
    </source>
</evidence>
<evidence type="ECO:0000256" key="4">
    <source>
        <dbReference type="ARBA" id="ARBA00006484"/>
    </source>
</evidence>
<dbReference type="AlphaFoldDB" id="A0A6F9DEZ2"/>
<comment type="pathway">
    <text evidence="3">Sphingolipid metabolism.</text>
</comment>
<accession>A0A6F9DEZ2</accession>
<evidence type="ECO:0000256" key="13">
    <source>
        <dbReference type="RuleBase" id="RU000363"/>
    </source>
</evidence>
<dbReference type="InterPro" id="IPR036291">
    <property type="entry name" value="NAD(P)-bd_dom_sf"/>
</dbReference>
<evidence type="ECO:0000256" key="10">
    <source>
        <dbReference type="ARBA" id="ARBA00026112"/>
    </source>
</evidence>
<dbReference type="GO" id="GO:0005789">
    <property type="term" value="C:endoplasmic reticulum membrane"/>
    <property type="evidence" value="ECO:0007669"/>
    <property type="project" value="TreeGrafter"/>
</dbReference>
<keyword evidence="14" id="KW-0812">Transmembrane</keyword>
<dbReference type="InterPro" id="IPR045022">
    <property type="entry name" value="KDSR-like"/>
</dbReference>
<dbReference type="FunFam" id="3.40.50.720:FF:000165">
    <property type="entry name" value="3-ketodihydrosphingosine reductase"/>
    <property type="match status" value="1"/>
</dbReference>
<dbReference type="PRINTS" id="PR00081">
    <property type="entry name" value="GDHRDH"/>
</dbReference>
<dbReference type="PANTHER" id="PTHR43550:SF3">
    <property type="entry name" value="3-KETODIHYDROSPHINGOSINE REDUCTASE"/>
    <property type="match status" value="1"/>
</dbReference>
<evidence type="ECO:0000256" key="2">
    <source>
        <dbReference type="ARBA" id="ARBA00004760"/>
    </source>
</evidence>
<keyword evidence="14" id="KW-1133">Transmembrane helix</keyword>
<dbReference type="InterPro" id="IPR002347">
    <property type="entry name" value="SDR_fam"/>
</dbReference>
<dbReference type="PANTHER" id="PTHR43550">
    <property type="entry name" value="3-KETODIHYDROSPHINGOSINE REDUCTASE"/>
    <property type="match status" value="1"/>
</dbReference>
<evidence type="ECO:0000256" key="5">
    <source>
        <dbReference type="ARBA" id="ARBA00022824"/>
    </source>
</evidence>
<feature type="transmembrane region" description="Helical" evidence="14">
    <location>
        <begin position="32"/>
        <end position="49"/>
    </location>
</feature>
<name>A0A6F9DEZ2_9ASCI</name>
<evidence type="ECO:0000313" key="15">
    <source>
        <dbReference type="EMBL" id="CAB3258472.1"/>
    </source>
</evidence>
<comment type="similarity">
    <text evidence="4 13">Belongs to the short-chain dehydrogenases/reductases (SDR) family.</text>
</comment>
<sequence>MWGVRGINLQRELRTACQVMPNLVSQIHNSKMLILILFPVVIIVLLFIVSSRPSRLNVAGSHILITGGSSGIGLEIAKEFARKGGFITLVARNEQKLLEAKSIVEQHMKGGGERQCVTILPLDVASSAKEVLDGIKSTEERLGPVDYLINCAGISFAGTFEDTPTEQFELLMKVNYFGSIYCTKAVLPGMKKRKKGRIVFVSSQAGQTGVFGYTAYCPTKFALRGFAETLQMEVKPYNIAVTVSFPPDTDTPGFHDDDDRKPEETQLISETSGFFMPDAVGKAIFRDAVRGEFSSTIGLDGFILGQVTAGMSPCNSMLTAFCQIALMGPFRMVSLAYLKYFDGIVSKCARKRECAVQEEDKDK</sequence>
<keyword evidence="8" id="KW-0560">Oxidoreductase</keyword>
<evidence type="ECO:0000256" key="12">
    <source>
        <dbReference type="ARBA" id="ARBA00048930"/>
    </source>
</evidence>
<reference evidence="15" key="1">
    <citation type="submission" date="2020-04" db="EMBL/GenBank/DDBJ databases">
        <authorList>
            <person name="Neveu A P."/>
        </authorList>
    </citation>
    <scope>NUCLEOTIDE SEQUENCE</scope>
    <source>
        <tissue evidence="15">Whole embryo</tissue>
    </source>
</reference>
<keyword evidence="6" id="KW-0521">NADP</keyword>
<evidence type="ECO:0000256" key="7">
    <source>
        <dbReference type="ARBA" id="ARBA00022919"/>
    </source>
</evidence>
<dbReference type="PRINTS" id="PR00080">
    <property type="entry name" value="SDRFAMILY"/>
</dbReference>
<keyword evidence="14" id="KW-0472">Membrane</keyword>
<keyword evidence="7" id="KW-0746">Sphingolipid metabolism</keyword>
<evidence type="ECO:0000256" key="9">
    <source>
        <dbReference type="ARBA" id="ARBA00023098"/>
    </source>
</evidence>
<evidence type="ECO:0000256" key="14">
    <source>
        <dbReference type="SAM" id="Phobius"/>
    </source>
</evidence>
<comment type="pathway">
    <text evidence="2">Lipid metabolism; sphingolipid metabolism.</text>
</comment>
<proteinExistence type="evidence at transcript level"/>
<dbReference type="SUPFAM" id="SSF51735">
    <property type="entry name" value="NAD(P)-binding Rossmann-fold domains"/>
    <property type="match status" value="1"/>
</dbReference>
<dbReference type="GO" id="GO:0047560">
    <property type="term" value="F:3-dehydrosphinganine reductase activity"/>
    <property type="evidence" value="ECO:0007669"/>
    <property type="project" value="UniProtKB-EC"/>
</dbReference>
<dbReference type="EC" id="1.1.1.102" evidence="10"/>
<dbReference type="EMBL" id="LR786162">
    <property type="protein sequence ID" value="CAB3258472.1"/>
    <property type="molecule type" value="mRNA"/>
</dbReference>
<comment type="catalytic activity">
    <reaction evidence="12">
        <text>sphinganine + NADP(+) = 3-oxosphinganine + NADPH + H(+)</text>
        <dbReference type="Rhea" id="RHEA:22640"/>
        <dbReference type="ChEBI" id="CHEBI:15378"/>
        <dbReference type="ChEBI" id="CHEBI:57783"/>
        <dbReference type="ChEBI" id="CHEBI:57817"/>
        <dbReference type="ChEBI" id="CHEBI:58299"/>
        <dbReference type="ChEBI" id="CHEBI:58349"/>
        <dbReference type="EC" id="1.1.1.102"/>
    </reaction>
    <physiologicalReaction direction="right-to-left" evidence="12">
        <dbReference type="Rhea" id="RHEA:22642"/>
    </physiologicalReaction>
</comment>
<comment type="subcellular location">
    <subcellularLocation>
        <location evidence="1">Endoplasmic reticulum</location>
    </subcellularLocation>
</comment>
<comment type="function">
    <text evidence="11">Catalyzes the reduction of 3'-oxosphinganine (3-ketodihydrosphingosine/KDS) to sphinganine (dihydrosphingosine/DHS), the second step of de novo sphingolipid biosynthesis.</text>
</comment>
<evidence type="ECO:0000256" key="11">
    <source>
        <dbReference type="ARBA" id="ARBA00044737"/>
    </source>
</evidence>
<dbReference type="CDD" id="cd08939">
    <property type="entry name" value="KDSR-like_SDR_c"/>
    <property type="match status" value="1"/>
</dbReference>
<gene>
    <name evidence="15" type="primary">Kdsr-002</name>
</gene>
<evidence type="ECO:0000256" key="6">
    <source>
        <dbReference type="ARBA" id="ARBA00022857"/>
    </source>
</evidence>
<keyword evidence="9" id="KW-0443">Lipid metabolism</keyword>
<keyword evidence="5" id="KW-0256">Endoplasmic reticulum</keyword>
<dbReference type="Pfam" id="PF00106">
    <property type="entry name" value="adh_short"/>
    <property type="match status" value="1"/>
</dbReference>
<evidence type="ECO:0000256" key="1">
    <source>
        <dbReference type="ARBA" id="ARBA00004240"/>
    </source>
</evidence>
<dbReference type="GO" id="GO:0006666">
    <property type="term" value="P:3-keto-sphinganine metabolic process"/>
    <property type="evidence" value="ECO:0007669"/>
    <property type="project" value="InterPro"/>
</dbReference>
<dbReference type="Gene3D" id="3.40.50.720">
    <property type="entry name" value="NAD(P)-binding Rossmann-like Domain"/>
    <property type="match status" value="1"/>
</dbReference>
<dbReference type="GO" id="GO:0030148">
    <property type="term" value="P:sphingolipid biosynthetic process"/>
    <property type="evidence" value="ECO:0007669"/>
    <property type="project" value="InterPro"/>
</dbReference>
<evidence type="ECO:0000256" key="8">
    <source>
        <dbReference type="ARBA" id="ARBA00023002"/>
    </source>
</evidence>
<protein>
    <recommendedName>
        <fullName evidence="10">3-dehydrosphinganine reductase</fullName>
        <ecNumber evidence="10">1.1.1.102</ecNumber>
    </recommendedName>
</protein>